<dbReference type="EMBL" id="JASJQH010008026">
    <property type="protein sequence ID" value="KAK9695886.1"/>
    <property type="molecule type" value="Genomic_DNA"/>
</dbReference>
<feature type="chain" id="PRO_5045838672" evidence="1">
    <location>
        <begin position="26"/>
        <end position="144"/>
    </location>
</feature>
<evidence type="ECO:0000313" key="3">
    <source>
        <dbReference type="Proteomes" id="UP001479436"/>
    </source>
</evidence>
<evidence type="ECO:0000256" key="1">
    <source>
        <dbReference type="SAM" id="SignalP"/>
    </source>
</evidence>
<feature type="signal peptide" evidence="1">
    <location>
        <begin position="1"/>
        <end position="25"/>
    </location>
</feature>
<proteinExistence type="predicted"/>
<gene>
    <name evidence="2" type="ORF">K7432_012752</name>
</gene>
<keyword evidence="3" id="KW-1185">Reference proteome</keyword>
<reference evidence="2 3" key="1">
    <citation type="submission" date="2023-04" db="EMBL/GenBank/DDBJ databases">
        <title>Genome of Basidiobolus ranarum AG-B5.</title>
        <authorList>
            <person name="Stajich J.E."/>
            <person name="Carter-House D."/>
            <person name="Gryganskyi A."/>
        </authorList>
    </citation>
    <scope>NUCLEOTIDE SEQUENCE [LARGE SCALE GENOMIC DNA]</scope>
    <source>
        <strain evidence="2 3">AG-B5</strain>
    </source>
</reference>
<accession>A0ABR2VRT5</accession>
<comment type="caution">
    <text evidence="2">The sequence shown here is derived from an EMBL/GenBank/DDBJ whole genome shotgun (WGS) entry which is preliminary data.</text>
</comment>
<evidence type="ECO:0000313" key="2">
    <source>
        <dbReference type="EMBL" id="KAK9695886.1"/>
    </source>
</evidence>
<keyword evidence="1" id="KW-0732">Signal</keyword>
<name>A0ABR2VRT5_9FUNG</name>
<protein>
    <submittedName>
        <fullName evidence="2">Uncharacterized protein</fullName>
    </submittedName>
</protein>
<dbReference type="Proteomes" id="UP001479436">
    <property type="component" value="Unassembled WGS sequence"/>
</dbReference>
<organism evidence="2 3">
    <name type="scientific">Basidiobolus ranarum</name>
    <dbReference type="NCBI Taxonomy" id="34480"/>
    <lineage>
        <taxon>Eukaryota</taxon>
        <taxon>Fungi</taxon>
        <taxon>Fungi incertae sedis</taxon>
        <taxon>Zoopagomycota</taxon>
        <taxon>Entomophthoromycotina</taxon>
        <taxon>Basidiobolomycetes</taxon>
        <taxon>Basidiobolales</taxon>
        <taxon>Basidiobolaceae</taxon>
        <taxon>Basidiobolus</taxon>
    </lineage>
</organism>
<sequence>MYISISVLAFVTFLVFNSEAILAGGKPGTAYKESYAGWDDRSLVVDVMYGILVSANNKLQGTATDLDQLKRHGYINGTAARFYLKKGNCAVLEDIIGYTKSSAIYLSATNGNDAYWYKPGDFGKELANVTLEELEVAFVTICQF</sequence>